<comment type="similarity">
    <text evidence="1">Belongs to the IF-3 family.</text>
</comment>
<gene>
    <name evidence="5" type="ORF">H4R34_000234</name>
</gene>
<organism evidence="5 6">
    <name type="scientific">Dimargaris verticillata</name>
    <dbReference type="NCBI Taxonomy" id="2761393"/>
    <lineage>
        <taxon>Eukaryota</taxon>
        <taxon>Fungi</taxon>
        <taxon>Fungi incertae sedis</taxon>
        <taxon>Zoopagomycota</taxon>
        <taxon>Kickxellomycotina</taxon>
        <taxon>Dimargaritomycetes</taxon>
        <taxon>Dimargaritales</taxon>
        <taxon>Dimargaritaceae</taxon>
        <taxon>Dimargaris</taxon>
    </lineage>
</organism>
<dbReference type="EMBL" id="JANBQB010000005">
    <property type="protein sequence ID" value="KAJ1985057.1"/>
    <property type="molecule type" value="Genomic_DNA"/>
</dbReference>
<evidence type="ECO:0000256" key="2">
    <source>
        <dbReference type="ARBA" id="ARBA00022540"/>
    </source>
</evidence>
<dbReference type="SUPFAM" id="SSF55200">
    <property type="entry name" value="Translation initiation factor IF3, C-terminal domain"/>
    <property type="match status" value="1"/>
</dbReference>
<dbReference type="PANTHER" id="PTHR10938">
    <property type="entry name" value="TRANSLATION INITIATION FACTOR IF-3"/>
    <property type="match status" value="1"/>
</dbReference>
<sequence>MYTTMMLLARLLGRPAAGGTRPFATTSLTAFLRPTPHFLAASQSHKGTKPPQPPINDKIKSPVISFVDLDGALQGERRLAEVLASFDPKVYSLVQVDGTTRPPVCRLMDRRTMRERAKRQQQAQRRSQALSTPQELLVSSLITPYDLQFKVKNGLRILSKGRPLKVSIVNKARKGASNSSRPLAKTIIDAMAEAATLQGDISVEGPYMRFLLKSRSKPT</sequence>
<dbReference type="GO" id="GO:0005739">
    <property type="term" value="C:mitochondrion"/>
    <property type="evidence" value="ECO:0007669"/>
    <property type="project" value="TreeGrafter"/>
</dbReference>
<dbReference type="GO" id="GO:0043022">
    <property type="term" value="F:ribosome binding"/>
    <property type="evidence" value="ECO:0007669"/>
    <property type="project" value="TreeGrafter"/>
</dbReference>
<dbReference type="GO" id="GO:0032790">
    <property type="term" value="P:ribosome disassembly"/>
    <property type="evidence" value="ECO:0007669"/>
    <property type="project" value="TreeGrafter"/>
</dbReference>
<dbReference type="InterPro" id="IPR019814">
    <property type="entry name" value="Translation_initiation_fac_3_N"/>
</dbReference>
<dbReference type="SUPFAM" id="SSF54364">
    <property type="entry name" value="Translation initiation factor IF3, N-terminal domain"/>
    <property type="match status" value="1"/>
</dbReference>
<evidence type="ECO:0000256" key="3">
    <source>
        <dbReference type="ARBA" id="ARBA00022917"/>
    </source>
</evidence>
<keyword evidence="6" id="KW-1185">Reference proteome</keyword>
<feature type="domain" description="Translation initiation factor 3 N-terminal" evidence="4">
    <location>
        <begin position="55"/>
        <end position="122"/>
    </location>
</feature>
<dbReference type="Gene3D" id="3.30.110.10">
    <property type="entry name" value="Translation initiation factor 3 (IF-3), C-terminal domain"/>
    <property type="match status" value="1"/>
</dbReference>
<dbReference type="Gene3D" id="3.10.20.80">
    <property type="entry name" value="Translation initiation factor 3 (IF-3), N-terminal domain"/>
    <property type="match status" value="1"/>
</dbReference>
<dbReference type="InterPro" id="IPR001288">
    <property type="entry name" value="Translation_initiation_fac_3"/>
</dbReference>
<accession>A0A9W8BDM9</accession>
<evidence type="ECO:0000313" key="6">
    <source>
        <dbReference type="Proteomes" id="UP001151582"/>
    </source>
</evidence>
<evidence type="ECO:0000256" key="1">
    <source>
        <dbReference type="ARBA" id="ARBA00005439"/>
    </source>
</evidence>
<dbReference type="Pfam" id="PF05198">
    <property type="entry name" value="IF3_N"/>
    <property type="match status" value="1"/>
</dbReference>
<dbReference type="NCBIfam" id="TIGR00168">
    <property type="entry name" value="infC"/>
    <property type="match status" value="1"/>
</dbReference>
<evidence type="ECO:0000259" key="4">
    <source>
        <dbReference type="Pfam" id="PF05198"/>
    </source>
</evidence>
<dbReference type="InterPro" id="IPR036788">
    <property type="entry name" value="T_IF-3_C_sf"/>
</dbReference>
<dbReference type="GO" id="GO:0003743">
    <property type="term" value="F:translation initiation factor activity"/>
    <property type="evidence" value="ECO:0007669"/>
    <property type="project" value="UniProtKB-KW"/>
</dbReference>
<name>A0A9W8BDM9_9FUNG</name>
<dbReference type="PANTHER" id="PTHR10938:SF0">
    <property type="entry name" value="TRANSLATION INITIATION FACTOR IF-3, MITOCHONDRIAL"/>
    <property type="match status" value="1"/>
</dbReference>
<keyword evidence="2" id="KW-0396">Initiation factor</keyword>
<evidence type="ECO:0000313" key="5">
    <source>
        <dbReference type="EMBL" id="KAJ1985057.1"/>
    </source>
</evidence>
<proteinExistence type="inferred from homology"/>
<dbReference type="Proteomes" id="UP001151582">
    <property type="component" value="Unassembled WGS sequence"/>
</dbReference>
<keyword evidence="3" id="KW-0648">Protein biosynthesis</keyword>
<comment type="caution">
    <text evidence="5">The sequence shown here is derived from an EMBL/GenBank/DDBJ whole genome shotgun (WGS) entry which is preliminary data.</text>
</comment>
<dbReference type="InterPro" id="IPR036787">
    <property type="entry name" value="T_IF-3_N_sf"/>
</dbReference>
<dbReference type="OrthoDB" id="21573at2759"/>
<dbReference type="GO" id="GO:0070124">
    <property type="term" value="P:mitochondrial translational initiation"/>
    <property type="evidence" value="ECO:0007669"/>
    <property type="project" value="TreeGrafter"/>
</dbReference>
<protein>
    <recommendedName>
        <fullName evidence="4">Translation initiation factor 3 N-terminal domain-containing protein</fullName>
    </recommendedName>
</protein>
<dbReference type="AlphaFoldDB" id="A0A9W8BDM9"/>
<reference evidence="5" key="1">
    <citation type="submission" date="2022-07" db="EMBL/GenBank/DDBJ databases">
        <title>Phylogenomic reconstructions and comparative analyses of Kickxellomycotina fungi.</title>
        <authorList>
            <person name="Reynolds N.K."/>
            <person name="Stajich J.E."/>
            <person name="Barry K."/>
            <person name="Grigoriev I.V."/>
            <person name="Crous P."/>
            <person name="Smith M.E."/>
        </authorList>
    </citation>
    <scope>NUCLEOTIDE SEQUENCE</scope>
    <source>
        <strain evidence="5">RSA 567</strain>
    </source>
</reference>